<dbReference type="Gene3D" id="3.40.50.880">
    <property type="match status" value="1"/>
</dbReference>
<comment type="caution">
    <text evidence="5">The sequence shown here is derived from an EMBL/GenBank/DDBJ whole genome shotgun (WGS) entry which is preliminary data.</text>
</comment>
<evidence type="ECO:0000256" key="4">
    <source>
        <dbReference type="ARBA" id="ARBA00022825"/>
    </source>
</evidence>
<dbReference type="Proteomes" id="UP000029067">
    <property type="component" value="Unassembled WGS sequence"/>
</dbReference>
<keyword evidence="6" id="KW-1185">Reference proteome</keyword>
<dbReference type="OrthoDB" id="3373764at2"/>
<dbReference type="EC" id="3.4.13.21" evidence="5"/>
<dbReference type="SUPFAM" id="SSF52317">
    <property type="entry name" value="Class I glutamine amidotransferase-like"/>
    <property type="match status" value="1"/>
</dbReference>
<dbReference type="PANTHER" id="PTHR20842">
    <property type="entry name" value="PROTEASE S51 ALPHA-ASPARTYL DIPEPTIDASE"/>
    <property type="match status" value="1"/>
</dbReference>
<keyword evidence="5" id="KW-0224">Dipeptidase</keyword>
<evidence type="ECO:0000256" key="2">
    <source>
        <dbReference type="ARBA" id="ARBA00022670"/>
    </source>
</evidence>
<comment type="similarity">
    <text evidence="1">Belongs to the peptidase S51 family.</text>
</comment>
<dbReference type="Pfam" id="PF03575">
    <property type="entry name" value="Peptidase_S51"/>
    <property type="match status" value="1"/>
</dbReference>
<dbReference type="GO" id="GO:0006508">
    <property type="term" value="P:proteolysis"/>
    <property type="evidence" value="ECO:0007669"/>
    <property type="project" value="UniProtKB-KW"/>
</dbReference>
<dbReference type="InterPro" id="IPR005320">
    <property type="entry name" value="Peptidase_S51"/>
</dbReference>
<dbReference type="AlphaFoldDB" id="A0A087B433"/>
<evidence type="ECO:0000313" key="5">
    <source>
        <dbReference type="EMBL" id="KFI65783.1"/>
    </source>
</evidence>
<keyword evidence="4" id="KW-0720">Serine protease</keyword>
<reference evidence="5 6" key="1">
    <citation type="submission" date="2014-03" db="EMBL/GenBank/DDBJ databases">
        <title>Genomics of Bifidobacteria.</title>
        <authorList>
            <person name="Ventura M."/>
            <person name="Milani C."/>
            <person name="Lugli G.A."/>
        </authorList>
    </citation>
    <scope>NUCLEOTIDE SEQUENCE [LARGE SCALE GENOMIC DNA]</scope>
    <source>
        <strain evidence="5 6">LMG 10738</strain>
    </source>
</reference>
<name>A0A087B433_9BIFI</name>
<accession>A0A087B433</accession>
<proteinExistence type="inferred from homology"/>
<dbReference type="STRING" id="1688.BCUN_0278"/>
<dbReference type="eggNOG" id="COG3340">
    <property type="taxonomic scope" value="Bacteria"/>
</dbReference>
<sequence length="233" mass="24947">MDERQELGTAGHGPGLSGRRTLLLASSGLQTVPLLRAMMPTMRGRALAFLPQASYADRYGVVSRLMRQCWQLAGFDVHVIDLVGGHAHRVRDELEACDAIYVCGGNSFYLMRCLRDSGVVPTIRAMVGRGVPYVGESAGAVVACRTIGYIAPMDENVALPGHVHPRGLGLTAYRVVPHVSGAVLGDAARTILEWHADDPGFVGLRNDQVLVVRGASARVTTAPVLTPTAWQLP</sequence>
<dbReference type="RefSeq" id="WP_051920444.1">
    <property type="nucleotide sequence ID" value="NZ_JGYV01000001.1"/>
</dbReference>
<organism evidence="5 6">
    <name type="scientific">Bifidobacterium cuniculi</name>
    <dbReference type="NCBI Taxonomy" id="1688"/>
    <lineage>
        <taxon>Bacteria</taxon>
        <taxon>Bacillati</taxon>
        <taxon>Actinomycetota</taxon>
        <taxon>Actinomycetes</taxon>
        <taxon>Bifidobacteriales</taxon>
        <taxon>Bifidobacteriaceae</taxon>
        <taxon>Bifidobacterium</taxon>
    </lineage>
</organism>
<dbReference type="PANTHER" id="PTHR20842:SF0">
    <property type="entry name" value="ALPHA-ASPARTYL DIPEPTIDASE"/>
    <property type="match status" value="1"/>
</dbReference>
<keyword evidence="3 5" id="KW-0378">Hydrolase</keyword>
<gene>
    <name evidence="5" type="ORF">BCUN_0278</name>
</gene>
<dbReference type="GO" id="GO:0016805">
    <property type="term" value="F:dipeptidase activity"/>
    <property type="evidence" value="ECO:0007669"/>
    <property type="project" value="UniProtKB-KW"/>
</dbReference>
<dbReference type="InterPro" id="IPR029062">
    <property type="entry name" value="Class_I_gatase-like"/>
</dbReference>
<dbReference type="GO" id="GO:0008236">
    <property type="term" value="F:serine-type peptidase activity"/>
    <property type="evidence" value="ECO:0007669"/>
    <property type="project" value="UniProtKB-KW"/>
</dbReference>
<dbReference type="EMBL" id="JGYV01000001">
    <property type="protein sequence ID" value="KFI65783.1"/>
    <property type="molecule type" value="Genomic_DNA"/>
</dbReference>
<protein>
    <submittedName>
        <fullName evidence="5">Peptidase</fullName>
        <ecNumber evidence="5">3.4.13.21</ecNumber>
    </submittedName>
</protein>
<keyword evidence="2" id="KW-0645">Protease</keyword>
<evidence type="ECO:0000256" key="1">
    <source>
        <dbReference type="ARBA" id="ARBA00006534"/>
    </source>
</evidence>
<evidence type="ECO:0000313" key="6">
    <source>
        <dbReference type="Proteomes" id="UP000029067"/>
    </source>
</evidence>
<evidence type="ECO:0000256" key="3">
    <source>
        <dbReference type="ARBA" id="ARBA00022801"/>
    </source>
</evidence>